<sequence length="70" mass="7916">MARAALAPLTPTPKGAQRGVSTPGLFITTQHPILYTPKYINLVIINNLIRKQNYRPSTTIPLIKRKYKKK</sequence>
<gene>
    <name evidence="2" type="ORF">B9Q04_14895</name>
</gene>
<reference evidence="2 3" key="1">
    <citation type="submission" date="2017-04" db="EMBL/GenBank/DDBJ databases">
        <title>Novel microbial lineages endemic to geothermal iron-oxide mats fill important gaps in the evolutionary history of Archaea.</title>
        <authorList>
            <person name="Jay Z.J."/>
            <person name="Beam J.P."/>
            <person name="Dlakic M."/>
            <person name="Rusch D.B."/>
            <person name="Kozubal M.A."/>
            <person name="Inskeep W.P."/>
        </authorList>
    </citation>
    <scope>NUCLEOTIDE SEQUENCE [LARGE SCALE GENOMIC DNA]</scope>
    <source>
        <strain evidence="2">BE_D</strain>
    </source>
</reference>
<accession>A0A2R6C731</accession>
<comment type="caution">
    <text evidence="2">The sequence shown here is derived from an EMBL/GenBank/DDBJ whole genome shotgun (WGS) entry which is preliminary data.</text>
</comment>
<dbReference type="Proteomes" id="UP000242015">
    <property type="component" value="Unassembled WGS sequence"/>
</dbReference>
<feature type="compositionally biased region" description="Low complexity" evidence="1">
    <location>
        <begin position="1"/>
        <end position="13"/>
    </location>
</feature>
<evidence type="ECO:0000256" key="1">
    <source>
        <dbReference type="SAM" id="MobiDB-lite"/>
    </source>
</evidence>
<evidence type="ECO:0000313" key="3">
    <source>
        <dbReference type="Proteomes" id="UP000242015"/>
    </source>
</evidence>
<proteinExistence type="predicted"/>
<name>A0A2R6C731_9ARCH</name>
<organism evidence="2 3">
    <name type="scientific">Candidatus Marsarchaeota G2 archaeon BE_D</name>
    <dbReference type="NCBI Taxonomy" id="1978158"/>
    <lineage>
        <taxon>Archaea</taxon>
        <taxon>Candidatus Marsarchaeota</taxon>
        <taxon>Candidatus Marsarchaeota group 2</taxon>
    </lineage>
</organism>
<evidence type="ECO:0000313" key="2">
    <source>
        <dbReference type="EMBL" id="PSO06660.1"/>
    </source>
</evidence>
<dbReference type="EMBL" id="NEXF01000432">
    <property type="protein sequence ID" value="PSO06660.1"/>
    <property type="molecule type" value="Genomic_DNA"/>
</dbReference>
<feature type="region of interest" description="Disordered" evidence="1">
    <location>
        <begin position="1"/>
        <end position="20"/>
    </location>
</feature>
<protein>
    <submittedName>
        <fullName evidence="2">Uncharacterized protein</fullName>
    </submittedName>
</protein>
<dbReference type="AlphaFoldDB" id="A0A2R6C731"/>